<proteinExistence type="predicted"/>
<dbReference type="EMBL" id="CP008941">
    <property type="protein sequence ID" value="AIK95828.1"/>
    <property type="molecule type" value="Genomic_DNA"/>
</dbReference>
<accession>A0A077AVZ2</accession>
<keyword evidence="1" id="KW-0472">Membrane</keyword>
<keyword evidence="3" id="KW-1185">Reference proteome</keyword>
<keyword evidence="1" id="KW-1133">Transmembrane helix</keyword>
<dbReference type="RefSeq" id="WP_038463388.1">
    <property type="nucleotide sequence ID" value="NZ_CP008941.1"/>
</dbReference>
<name>A0A077AVZ2_9PROT</name>
<sequence>MVISNKPFWIGVILSPILLAVFWFAANKPKIVDTTASISSPTATFDFIPTTEKKNYLKRRLKN</sequence>
<dbReference type="KEGG" id="paca:ID47_02380"/>
<protein>
    <submittedName>
        <fullName evidence="2">Uncharacterized protein</fullName>
    </submittedName>
</protein>
<dbReference type="AlphaFoldDB" id="A0A077AVZ2"/>
<evidence type="ECO:0000313" key="3">
    <source>
        <dbReference type="Proteomes" id="UP000028926"/>
    </source>
</evidence>
<evidence type="ECO:0000313" key="2">
    <source>
        <dbReference type="EMBL" id="AIK95828.1"/>
    </source>
</evidence>
<evidence type="ECO:0000256" key="1">
    <source>
        <dbReference type="SAM" id="Phobius"/>
    </source>
</evidence>
<dbReference type="Proteomes" id="UP000028926">
    <property type="component" value="Chromosome"/>
</dbReference>
<dbReference type="HOGENOM" id="CLU_2877462_0_0_5"/>
<organism evidence="2 3">
    <name type="scientific">Candidatus Odyssella acanthamoebae</name>
    <dbReference type="NCBI Taxonomy" id="91604"/>
    <lineage>
        <taxon>Bacteria</taxon>
        <taxon>Pseudomonadati</taxon>
        <taxon>Pseudomonadota</taxon>
        <taxon>Alphaproteobacteria</taxon>
        <taxon>Holosporales</taxon>
        <taxon>Candidatus Paracaedibacteraceae</taxon>
        <taxon>Candidatus Odyssella</taxon>
    </lineage>
</organism>
<reference evidence="2 3" key="1">
    <citation type="submission" date="2014-07" db="EMBL/GenBank/DDBJ databases">
        <title>Comparative genomic insights into amoeba endosymbionts belonging to the families of Holosporaceae and Candidatus Midichloriaceae within Rickettsiales.</title>
        <authorList>
            <person name="Wang Z."/>
            <person name="Wu M."/>
        </authorList>
    </citation>
    <scope>NUCLEOTIDE SEQUENCE [LARGE SCALE GENOMIC DNA]</scope>
    <source>
        <strain evidence="2">PRA3</strain>
    </source>
</reference>
<feature type="transmembrane region" description="Helical" evidence="1">
    <location>
        <begin position="7"/>
        <end position="26"/>
    </location>
</feature>
<gene>
    <name evidence="2" type="ORF">ID47_02380</name>
</gene>
<keyword evidence="1" id="KW-0812">Transmembrane</keyword>